<evidence type="ECO:0000259" key="6">
    <source>
        <dbReference type="Pfam" id="PF08614"/>
    </source>
</evidence>
<dbReference type="GO" id="GO:0000421">
    <property type="term" value="C:autophagosome membrane"/>
    <property type="evidence" value="ECO:0007669"/>
    <property type="project" value="TreeGrafter"/>
</dbReference>
<evidence type="ECO:0000256" key="3">
    <source>
        <dbReference type="ARBA" id="ARBA00022737"/>
    </source>
</evidence>
<dbReference type="GO" id="GO:0043495">
    <property type="term" value="F:protein-membrane adaptor activity"/>
    <property type="evidence" value="ECO:0007669"/>
    <property type="project" value="TreeGrafter"/>
</dbReference>
<comment type="caution">
    <text evidence="7">The sequence shown here is derived from an EMBL/GenBank/DDBJ whole genome shotgun (WGS) entry which is preliminary data.</text>
</comment>
<dbReference type="Pfam" id="PF08614">
    <property type="entry name" value="ATG16"/>
    <property type="match status" value="1"/>
</dbReference>
<dbReference type="Pfam" id="PF00400">
    <property type="entry name" value="WD40"/>
    <property type="match status" value="4"/>
</dbReference>
<evidence type="ECO:0000256" key="4">
    <source>
        <dbReference type="PROSITE-ProRule" id="PRU00221"/>
    </source>
</evidence>
<dbReference type="PROSITE" id="PS00678">
    <property type="entry name" value="WD_REPEATS_1"/>
    <property type="match status" value="2"/>
</dbReference>
<keyword evidence="5" id="KW-0175">Coiled coil</keyword>
<keyword evidence="8" id="KW-1185">Reference proteome</keyword>
<dbReference type="SUPFAM" id="SSF50978">
    <property type="entry name" value="WD40 repeat-like"/>
    <property type="match status" value="1"/>
</dbReference>
<feature type="repeat" description="WD" evidence="4">
    <location>
        <begin position="495"/>
        <end position="527"/>
    </location>
</feature>
<evidence type="ECO:0000256" key="5">
    <source>
        <dbReference type="SAM" id="Coils"/>
    </source>
</evidence>
<evidence type="ECO:0000256" key="2">
    <source>
        <dbReference type="ARBA" id="ARBA00022574"/>
    </source>
</evidence>
<feature type="coiled-coil region" evidence="5">
    <location>
        <begin position="86"/>
        <end position="200"/>
    </location>
</feature>
<dbReference type="InterPro" id="IPR015943">
    <property type="entry name" value="WD40/YVTN_repeat-like_dom_sf"/>
</dbReference>
<dbReference type="AlphaFoldDB" id="A0A8S1H4B3"/>
<dbReference type="GO" id="GO:0034045">
    <property type="term" value="C:phagophore assembly site membrane"/>
    <property type="evidence" value="ECO:0007669"/>
    <property type="project" value="TreeGrafter"/>
</dbReference>
<dbReference type="InterPro" id="IPR019775">
    <property type="entry name" value="WD40_repeat_CS"/>
</dbReference>
<dbReference type="GO" id="GO:0000045">
    <property type="term" value="P:autophagosome assembly"/>
    <property type="evidence" value="ECO:0007669"/>
    <property type="project" value="InterPro"/>
</dbReference>
<feature type="domain" description="Autophagy-related protein 16" evidence="6">
    <location>
        <begin position="38"/>
        <end position="175"/>
    </location>
</feature>
<evidence type="ECO:0000313" key="7">
    <source>
        <dbReference type="EMBL" id="CAD6191136.1"/>
    </source>
</evidence>
<proteinExistence type="inferred from homology"/>
<dbReference type="PANTHER" id="PTHR19878">
    <property type="entry name" value="AUTOPHAGY PROTEIN 16-LIKE"/>
    <property type="match status" value="1"/>
</dbReference>
<feature type="repeat" description="WD" evidence="4">
    <location>
        <begin position="323"/>
        <end position="363"/>
    </location>
</feature>
<keyword evidence="3" id="KW-0677">Repeat</keyword>
<organism evidence="7 8">
    <name type="scientific">Caenorhabditis auriculariae</name>
    <dbReference type="NCBI Taxonomy" id="2777116"/>
    <lineage>
        <taxon>Eukaryota</taxon>
        <taxon>Metazoa</taxon>
        <taxon>Ecdysozoa</taxon>
        <taxon>Nematoda</taxon>
        <taxon>Chromadorea</taxon>
        <taxon>Rhabditida</taxon>
        <taxon>Rhabditina</taxon>
        <taxon>Rhabditomorpha</taxon>
        <taxon>Rhabditoidea</taxon>
        <taxon>Rhabditidae</taxon>
        <taxon>Peloderinae</taxon>
        <taxon>Caenorhabditis</taxon>
    </lineage>
</organism>
<dbReference type="PROSITE" id="PS50294">
    <property type="entry name" value="WD_REPEATS_REGION"/>
    <property type="match status" value="2"/>
</dbReference>
<dbReference type="InterPro" id="IPR001680">
    <property type="entry name" value="WD40_rpt"/>
</dbReference>
<dbReference type="InterPro" id="IPR045160">
    <property type="entry name" value="ATG16"/>
</dbReference>
<evidence type="ECO:0000256" key="1">
    <source>
        <dbReference type="ARBA" id="ARBA00009271"/>
    </source>
</evidence>
<dbReference type="PROSITE" id="PS50082">
    <property type="entry name" value="WD_REPEATS_2"/>
    <property type="match status" value="3"/>
</dbReference>
<sequence length="527" mass="59143">MEDGDSGEGTSYKREILERLEENSRKIPFWRMKCRKQGQENRNSSVSESINGADADEVLRLKQEIGEIYKLKSKNDQNLIDANRKVTDCEAQILSVTTEKQNLRKELDKSYVKIAGMEVELAKLKTDNATVNDERLALAVSCNALTEKKKQLEDEHMQLLNRIRDLNEQRAENMNAEIALQEQRRQLRIQEEIAKAVNDTSRDARANSALKSMPAGLGELNDVMYGDHLPTFKMLKFQADEGEVSEIHWLTGETFATGGSDRHISLWRLGHGEAQSRIGTLAGCNASVTRIDFDFEKRSLLASCNDKNVRLWNIDTRRLLVTLSGHTDKVSSARFLQSGNAISGSFDRTIKLWDLGNQRCSRTFLAGSTVLDITRNCILGNALFLSGHMDKKVRAWDGRSAECIRSLEFSKRITSLDLSTDGHYMLSSTRDDTLSLIDLRTFGIVHDYSAEQYQSSSDMARCVISPGGEYIAAGSSCGHVFIWNTDTTRLEKVLRGGNENPVLSLSWNPTGVGLLSADKIKSVVYWK</sequence>
<protein>
    <recommendedName>
        <fullName evidence="6">Autophagy-related protein 16 domain-containing protein</fullName>
    </recommendedName>
</protein>
<reference evidence="7" key="1">
    <citation type="submission" date="2020-10" db="EMBL/GenBank/DDBJ databases">
        <authorList>
            <person name="Kikuchi T."/>
        </authorList>
    </citation>
    <scope>NUCLEOTIDE SEQUENCE</scope>
    <source>
        <strain evidence="7">NKZ352</strain>
    </source>
</reference>
<comment type="similarity">
    <text evidence="1">Belongs to the WD repeat ATG16 family.</text>
</comment>
<name>A0A8S1H4B3_9PELO</name>
<accession>A0A8S1H4B3</accession>
<dbReference type="Proteomes" id="UP000835052">
    <property type="component" value="Unassembled WGS sequence"/>
</dbReference>
<dbReference type="InterPro" id="IPR020472">
    <property type="entry name" value="WD40_PAC1"/>
</dbReference>
<dbReference type="GO" id="GO:0034274">
    <property type="term" value="C:Atg12-Atg5-Atg16 complex"/>
    <property type="evidence" value="ECO:0007669"/>
    <property type="project" value="TreeGrafter"/>
</dbReference>
<keyword evidence="2 4" id="KW-0853">WD repeat</keyword>
<dbReference type="CDD" id="cd00200">
    <property type="entry name" value="WD40"/>
    <property type="match status" value="1"/>
</dbReference>
<feature type="repeat" description="WD" evidence="4">
    <location>
        <begin position="281"/>
        <end position="322"/>
    </location>
</feature>
<gene>
    <name evidence="7" type="ORF">CAUJ_LOCUS7055</name>
</gene>
<dbReference type="InterPro" id="IPR036322">
    <property type="entry name" value="WD40_repeat_dom_sf"/>
</dbReference>
<dbReference type="PANTHER" id="PTHR19878:SF8">
    <property type="entry name" value="AUTOPHAGY-RELATED 16, ISOFORM F"/>
    <property type="match status" value="1"/>
</dbReference>
<dbReference type="Gene3D" id="2.130.10.10">
    <property type="entry name" value="YVTN repeat-like/Quinoprotein amine dehydrogenase"/>
    <property type="match status" value="1"/>
</dbReference>
<dbReference type="PRINTS" id="PR00320">
    <property type="entry name" value="GPROTEINBRPT"/>
</dbReference>
<dbReference type="SMART" id="SM00320">
    <property type="entry name" value="WD40"/>
    <property type="match status" value="7"/>
</dbReference>
<dbReference type="OrthoDB" id="6262491at2759"/>
<evidence type="ECO:0000313" key="8">
    <source>
        <dbReference type="Proteomes" id="UP000835052"/>
    </source>
</evidence>
<dbReference type="EMBL" id="CAJGYM010000019">
    <property type="protein sequence ID" value="CAD6191136.1"/>
    <property type="molecule type" value="Genomic_DNA"/>
</dbReference>
<dbReference type="InterPro" id="IPR013923">
    <property type="entry name" value="Autophagy-rel_prot_16_dom"/>
</dbReference>